<reference evidence="1 2" key="1">
    <citation type="submission" date="2020-04" db="EMBL/GenBank/DDBJ databases">
        <authorList>
            <person name="Wallbank WR R."/>
            <person name="Pardo Diaz C."/>
            <person name="Kozak K."/>
            <person name="Martin S."/>
            <person name="Jiggins C."/>
            <person name="Moest M."/>
            <person name="Warren A I."/>
            <person name="Byers J.R.P. K."/>
            <person name="Montejo-Kovacevich G."/>
            <person name="Yen C E."/>
        </authorList>
    </citation>
    <scope>NUCLEOTIDE SEQUENCE [LARGE SCALE GENOMIC DNA]</scope>
</reference>
<dbReference type="EMBL" id="CADEBC010000587">
    <property type="protein sequence ID" value="CAB3256810.1"/>
    <property type="molecule type" value="Genomic_DNA"/>
</dbReference>
<dbReference type="SUPFAM" id="SSF51735">
    <property type="entry name" value="NAD(P)-binding Rossmann-fold domains"/>
    <property type="match status" value="1"/>
</dbReference>
<name>A0A8S1BB38_ARCPL</name>
<evidence type="ECO:0000313" key="1">
    <source>
        <dbReference type="EMBL" id="CAB3256810.1"/>
    </source>
</evidence>
<sequence length="248" mass="26784">MSFENKVVMVTGAGSGIGAATAIIFAKEGANVVVLDYNEETAKQIGEKCKEFGKKVLVLKTDVSKDEEAKKAFEKTISEFGQLDVLVNNAGIGRTETLFNYMETCDLILNVNLRSVMLMTSLAIPHLIKTKGSIVNVSSIFSTLNRRGLVYYNYAVAKAGVNCFTRLTAKDLAPYGVRVNAVRPGPVYTNILASQGLDTTFDDFVDTTALKRCSQPEEIGDLIVYLASEKAKSVTGSIVDIDAGMSLV</sequence>
<dbReference type="PRINTS" id="PR00081">
    <property type="entry name" value="GDHRDH"/>
</dbReference>
<dbReference type="PANTHER" id="PTHR43975">
    <property type="entry name" value="ZGC:101858"/>
    <property type="match status" value="1"/>
</dbReference>
<dbReference type="FunFam" id="3.40.50.720:FF:000084">
    <property type="entry name" value="Short-chain dehydrogenase reductase"/>
    <property type="match status" value="1"/>
</dbReference>
<dbReference type="Pfam" id="PF13561">
    <property type="entry name" value="adh_short_C2"/>
    <property type="match status" value="1"/>
</dbReference>
<protein>
    <submittedName>
        <fullName evidence="1">Uncharacterized protein</fullName>
    </submittedName>
</protein>
<keyword evidence="2" id="KW-1185">Reference proteome</keyword>
<dbReference type="InterPro" id="IPR002347">
    <property type="entry name" value="SDR_fam"/>
</dbReference>
<dbReference type="Proteomes" id="UP000494106">
    <property type="component" value="Unassembled WGS sequence"/>
</dbReference>
<dbReference type="AlphaFoldDB" id="A0A8S1BB38"/>
<proteinExistence type="predicted"/>
<dbReference type="PANTHER" id="PTHR43975:SF2">
    <property type="entry name" value="EG:BACR7A4.14 PROTEIN-RELATED"/>
    <property type="match status" value="1"/>
</dbReference>
<dbReference type="CDD" id="cd05233">
    <property type="entry name" value="SDR_c"/>
    <property type="match status" value="1"/>
</dbReference>
<gene>
    <name evidence="1" type="ORF">APLA_LOCUS15557</name>
</gene>
<dbReference type="InterPro" id="IPR036291">
    <property type="entry name" value="NAD(P)-bd_dom_sf"/>
</dbReference>
<accession>A0A8S1BB38</accession>
<organism evidence="1 2">
    <name type="scientific">Arctia plantaginis</name>
    <name type="common">Wood tiger moth</name>
    <name type="synonym">Phalaena plantaginis</name>
    <dbReference type="NCBI Taxonomy" id="874455"/>
    <lineage>
        <taxon>Eukaryota</taxon>
        <taxon>Metazoa</taxon>
        <taxon>Ecdysozoa</taxon>
        <taxon>Arthropoda</taxon>
        <taxon>Hexapoda</taxon>
        <taxon>Insecta</taxon>
        <taxon>Pterygota</taxon>
        <taxon>Neoptera</taxon>
        <taxon>Endopterygota</taxon>
        <taxon>Lepidoptera</taxon>
        <taxon>Glossata</taxon>
        <taxon>Ditrysia</taxon>
        <taxon>Noctuoidea</taxon>
        <taxon>Erebidae</taxon>
        <taxon>Arctiinae</taxon>
        <taxon>Arctia</taxon>
    </lineage>
</organism>
<comment type="caution">
    <text evidence="1">The sequence shown here is derived from an EMBL/GenBank/DDBJ whole genome shotgun (WGS) entry which is preliminary data.</text>
</comment>
<evidence type="ECO:0000313" key="2">
    <source>
        <dbReference type="Proteomes" id="UP000494106"/>
    </source>
</evidence>
<dbReference type="PRINTS" id="PR00080">
    <property type="entry name" value="SDRFAMILY"/>
</dbReference>
<dbReference type="OrthoDB" id="47007at2759"/>
<dbReference type="Gene3D" id="3.40.50.720">
    <property type="entry name" value="NAD(P)-binding Rossmann-like Domain"/>
    <property type="match status" value="1"/>
</dbReference>